<dbReference type="SMART" id="SM00369">
    <property type="entry name" value="LRR_TYP"/>
    <property type="match status" value="3"/>
</dbReference>
<keyword evidence="10" id="KW-0677">Repeat</keyword>
<evidence type="ECO:0000256" key="9">
    <source>
        <dbReference type="ARBA" id="ARBA00022729"/>
    </source>
</evidence>
<dbReference type="FunFam" id="1.10.510.10:FF:000453">
    <property type="entry name" value="LRR receptor-like serine/threonine-protein kinase HSL2"/>
    <property type="match status" value="1"/>
</dbReference>
<dbReference type="SMART" id="SM00220">
    <property type="entry name" value="S_TKc"/>
    <property type="match status" value="1"/>
</dbReference>
<evidence type="ECO:0000256" key="5">
    <source>
        <dbReference type="ARBA" id="ARBA00022527"/>
    </source>
</evidence>
<dbReference type="InterPro" id="IPR017441">
    <property type="entry name" value="Protein_kinase_ATP_BS"/>
</dbReference>
<evidence type="ECO:0000259" key="20">
    <source>
        <dbReference type="PROSITE" id="PS50011"/>
    </source>
</evidence>
<dbReference type="AlphaFoldDB" id="A0A8J5W0H7"/>
<gene>
    <name evidence="21" type="ORF">GUJ93_ZPchr0005g15893</name>
</gene>
<feature type="transmembrane region" description="Helical" evidence="18">
    <location>
        <begin position="528"/>
        <end position="553"/>
    </location>
</feature>
<dbReference type="Pfam" id="PF07714">
    <property type="entry name" value="PK_Tyr_Ser-Thr"/>
    <property type="match status" value="1"/>
</dbReference>
<dbReference type="FunFam" id="3.80.10.10:FF:000542">
    <property type="entry name" value="Leucine-rich repeat protein kinase family protein"/>
    <property type="match status" value="1"/>
</dbReference>
<feature type="domain" description="Protein kinase" evidence="20">
    <location>
        <begin position="602"/>
        <end position="875"/>
    </location>
</feature>
<reference evidence="21" key="1">
    <citation type="journal article" date="2021" name="bioRxiv">
        <title>Whole Genome Assembly and Annotation of Northern Wild Rice, Zizania palustris L., Supports a Whole Genome Duplication in the Zizania Genus.</title>
        <authorList>
            <person name="Haas M."/>
            <person name="Kono T."/>
            <person name="Macchietto M."/>
            <person name="Millas R."/>
            <person name="McGilp L."/>
            <person name="Shao M."/>
            <person name="Duquette J."/>
            <person name="Hirsch C.N."/>
            <person name="Kimball J."/>
        </authorList>
    </citation>
    <scope>NUCLEOTIDE SEQUENCE</scope>
    <source>
        <tissue evidence="21">Fresh leaf tissue</tissue>
    </source>
</reference>
<dbReference type="PROSITE" id="PS00107">
    <property type="entry name" value="PROTEIN_KINASE_ATP"/>
    <property type="match status" value="1"/>
</dbReference>
<dbReference type="Pfam" id="PF00560">
    <property type="entry name" value="LRR_1"/>
    <property type="match status" value="1"/>
</dbReference>
<evidence type="ECO:0000256" key="7">
    <source>
        <dbReference type="ARBA" id="ARBA00022679"/>
    </source>
</evidence>
<evidence type="ECO:0000256" key="14">
    <source>
        <dbReference type="ARBA" id="ARBA00022989"/>
    </source>
</evidence>
<evidence type="ECO:0000256" key="18">
    <source>
        <dbReference type="SAM" id="Phobius"/>
    </source>
</evidence>
<feature type="chain" id="PRO_5035148092" description="non-specific serine/threonine protein kinase" evidence="19">
    <location>
        <begin position="23"/>
        <end position="942"/>
    </location>
</feature>
<proteinExistence type="inferred from homology"/>
<feature type="binding site" evidence="17">
    <location>
        <position position="630"/>
    </location>
    <ligand>
        <name>ATP</name>
        <dbReference type="ChEBI" id="CHEBI:30616"/>
    </ligand>
</feature>
<dbReference type="EMBL" id="JAAALK010000284">
    <property type="protein sequence ID" value="KAG8067758.1"/>
    <property type="molecule type" value="Genomic_DNA"/>
</dbReference>
<evidence type="ECO:0000256" key="6">
    <source>
        <dbReference type="ARBA" id="ARBA00022614"/>
    </source>
</evidence>
<keyword evidence="9 19" id="KW-0732">Signal</keyword>
<evidence type="ECO:0000256" key="12">
    <source>
        <dbReference type="ARBA" id="ARBA00022777"/>
    </source>
</evidence>
<evidence type="ECO:0000256" key="16">
    <source>
        <dbReference type="ARBA" id="ARBA00023180"/>
    </source>
</evidence>
<dbReference type="PROSITE" id="PS00108">
    <property type="entry name" value="PROTEIN_KINASE_ST"/>
    <property type="match status" value="1"/>
</dbReference>
<dbReference type="PROSITE" id="PS50011">
    <property type="entry name" value="PROTEIN_KINASE_DOM"/>
    <property type="match status" value="1"/>
</dbReference>
<dbReference type="InterPro" id="IPR000719">
    <property type="entry name" value="Prot_kinase_dom"/>
</dbReference>
<evidence type="ECO:0000256" key="15">
    <source>
        <dbReference type="ARBA" id="ARBA00023136"/>
    </source>
</evidence>
<protein>
    <recommendedName>
        <fullName evidence="3">non-specific serine/threonine protein kinase</fullName>
        <ecNumber evidence="3">2.7.11.1</ecNumber>
    </recommendedName>
</protein>
<dbReference type="GO" id="GO:0005524">
    <property type="term" value="F:ATP binding"/>
    <property type="evidence" value="ECO:0007669"/>
    <property type="project" value="UniProtKB-UniRule"/>
</dbReference>
<comment type="similarity">
    <text evidence="2">Belongs to the protein kinase superfamily. Ser/Thr protein kinase family.</text>
</comment>
<keyword evidence="5" id="KW-0723">Serine/threonine-protein kinase</keyword>
<keyword evidence="7" id="KW-0808">Transferase</keyword>
<dbReference type="CDD" id="cd14066">
    <property type="entry name" value="STKc_IRAK"/>
    <property type="match status" value="1"/>
</dbReference>
<keyword evidence="22" id="KW-1185">Reference proteome</keyword>
<dbReference type="InterPro" id="IPR013210">
    <property type="entry name" value="LRR_N_plant-typ"/>
</dbReference>
<dbReference type="GO" id="GO:0016020">
    <property type="term" value="C:membrane"/>
    <property type="evidence" value="ECO:0007669"/>
    <property type="project" value="UniProtKB-SubCell"/>
</dbReference>
<keyword evidence="15 18" id="KW-0472">Membrane</keyword>
<keyword evidence="13 17" id="KW-0067">ATP-binding</keyword>
<dbReference type="FunFam" id="3.30.200.20:FF:000162">
    <property type="entry name" value="Adenine nucleotide alpha hydrolase-like domain kinase"/>
    <property type="match status" value="1"/>
</dbReference>
<feature type="signal peptide" evidence="19">
    <location>
        <begin position="1"/>
        <end position="22"/>
    </location>
</feature>
<dbReference type="InterPro" id="IPR001245">
    <property type="entry name" value="Ser-Thr/Tyr_kinase_cat_dom"/>
</dbReference>
<evidence type="ECO:0000313" key="22">
    <source>
        <dbReference type="Proteomes" id="UP000729402"/>
    </source>
</evidence>
<evidence type="ECO:0000256" key="2">
    <source>
        <dbReference type="ARBA" id="ARBA00008684"/>
    </source>
</evidence>
<dbReference type="PANTHER" id="PTHR45974">
    <property type="entry name" value="RECEPTOR-LIKE PROTEIN 55"/>
    <property type="match status" value="1"/>
</dbReference>
<dbReference type="OrthoDB" id="746038at2759"/>
<sequence>MVQRRLFLLLFFCVAGSRIASADTNRQDVAALKSLMKKWKNVPPSWGKSDDPCSARWDGIRCDENSRVTELNLFGVNIEGTLSDDIGNLTALRTLDLSSNSGLGGTLTAAIGNLVQLTKLALIGCSFIGTLPSELGNLSQLEFFALNSNRFTGHIPPSLGKLSKVTWLDLADNKLNGPIPNSKDHGTGFDQLIMAQHFHLNQNMLQGSIPDYLFNSSMALKHILLDRNNFSGPIPASIGVLPKLEVLRLNDNAFTGSVPAINNLTKLHVLMLSNNKLSGLMPNLTGMVGLENVDLSNNSFEPSEAPSWFTKLDKLMTLKMQSVGLSGQLPQGLFSLRNLQYVALSDNQLNGTLDMGNISNDLYVDVRNNKIISLAVYSSLKGDLLELTGNPVCGDSLLSSMKPCTGHTIEPPPVPRFEVQCANPFLESIIFRAPSFGDVIKYLPDLHNNLSSKLNSCTPNQLGLGYSNNDAYLNVDIRACPVGKKRFNYSQVLNCFNLTLQTYKPPEIFGPYYVHAHPYPFHDKASRAVLIGVVTGSVLLVVGLALVGVYAVWQKKQAQKLGSINDPFASWGSMGEDIGEAPKIKSARCFTFEQLRLSTHDFREINAIGAGGYGTVYRGKLPDGQLIAIKRSKQGSMQGGLEFKTEIELLSRVHHKNLVGLVGFCFEKGERMLVYELISNGTLSEALYGIKGVQLDWSRRLKIALDSARGLAYLHDHANPPIIHRDVKSTNILLDEKMTAKVADFGLSLLVSDSEEGQLCTNVKGTLGYLDPEYYMTQQLTAKSDVYSFGVVLLELIVARPPIYKEKYIVREVKTALDMGDHMYYGLKDVMDPALQRTGNLIGFSRFLKLALQCVEEVGADRPSMNSIVREIELIMQDNGIKPGTMSASSSFSVDSRTTVKVAPNHPYSNPSTSSTTFGMNSRPFEYSGVFPSQGSLKNRST</sequence>
<evidence type="ECO:0000256" key="3">
    <source>
        <dbReference type="ARBA" id="ARBA00012513"/>
    </source>
</evidence>
<keyword evidence="4" id="KW-1003">Cell membrane</keyword>
<evidence type="ECO:0000256" key="1">
    <source>
        <dbReference type="ARBA" id="ARBA00004167"/>
    </source>
</evidence>
<evidence type="ECO:0000256" key="10">
    <source>
        <dbReference type="ARBA" id="ARBA00022737"/>
    </source>
</evidence>
<keyword evidence="8 18" id="KW-0812">Transmembrane</keyword>
<accession>A0A8J5W0H7</accession>
<dbReference type="InterPro" id="IPR008271">
    <property type="entry name" value="Ser/Thr_kinase_AS"/>
</dbReference>
<evidence type="ECO:0000313" key="21">
    <source>
        <dbReference type="EMBL" id="KAG8067758.1"/>
    </source>
</evidence>
<comment type="caution">
    <text evidence="21">The sequence shown here is derived from an EMBL/GenBank/DDBJ whole genome shotgun (WGS) entry which is preliminary data.</text>
</comment>
<dbReference type="Proteomes" id="UP000729402">
    <property type="component" value="Unassembled WGS sequence"/>
</dbReference>
<dbReference type="PANTHER" id="PTHR45974:SF155">
    <property type="entry name" value="PROTEIN KINASE DOMAIN-CONTAINING PROTEIN"/>
    <property type="match status" value="1"/>
</dbReference>
<keyword evidence="12" id="KW-0418">Kinase</keyword>
<dbReference type="InterPro" id="IPR001611">
    <property type="entry name" value="Leu-rich_rpt"/>
</dbReference>
<evidence type="ECO:0000256" key="19">
    <source>
        <dbReference type="SAM" id="SignalP"/>
    </source>
</evidence>
<keyword evidence="11 17" id="KW-0547">Nucleotide-binding</keyword>
<evidence type="ECO:0000256" key="8">
    <source>
        <dbReference type="ARBA" id="ARBA00022692"/>
    </source>
</evidence>
<evidence type="ECO:0000256" key="13">
    <source>
        <dbReference type="ARBA" id="ARBA00022840"/>
    </source>
</evidence>
<dbReference type="EC" id="2.7.11.1" evidence="3"/>
<evidence type="ECO:0000256" key="17">
    <source>
        <dbReference type="PROSITE-ProRule" id="PRU10141"/>
    </source>
</evidence>
<keyword evidence="14 18" id="KW-1133">Transmembrane helix</keyword>
<evidence type="ECO:0000256" key="11">
    <source>
        <dbReference type="ARBA" id="ARBA00022741"/>
    </source>
</evidence>
<reference evidence="21" key="2">
    <citation type="submission" date="2021-02" db="EMBL/GenBank/DDBJ databases">
        <authorList>
            <person name="Kimball J.A."/>
            <person name="Haas M.W."/>
            <person name="Macchietto M."/>
            <person name="Kono T."/>
            <person name="Duquette J."/>
            <person name="Shao M."/>
        </authorList>
    </citation>
    <scope>NUCLEOTIDE SEQUENCE</scope>
    <source>
        <tissue evidence="21">Fresh leaf tissue</tissue>
    </source>
</reference>
<name>A0A8J5W0H7_ZIZPA</name>
<dbReference type="Pfam" id="PF08263">
    <property type="entry name" value="LRRNT_2"/>
    <property type="match status" value="1"/>
</dbReference>
<dbReference type="GO" id="GO:0004674">
    <property type="term" value="F:protein serine/threonine kinase activity"/>
    <property type="evidence" value="ECO:0007669"/>
    <property type="project" value="UniProtKB-KW"/>
</dbReference>
<evidence type="ECO:0000256" key="4">
    <source>
        <dbReference type="ARBA" id="ARBA00022475"/>
    </source>
</evidence>
<dbReference type="InterPro" id="IPR003591">
    <property type="entry name" value="Leu-rich_rpt_typical-subtyp"/>
</dbReference>
<comment type="subcellular location">
    <subcellularLocation>
        <location evidence="1">Membrane</location>
        <topology evidence="1">Single-pass membrane protein</topology>
    </subcellularLocation>
</comment>
<keyword evidence="6" id="KW-0433">Leucine-rich repeat</keyword>
<dbReference type="FunFam" id="3.80.10.10:FF:000363">
    <property type="entry name" value="Leucine-rich repeat family protein"/>
    <property type="match status" value="1"/>
</dbReference>
<organism evidence="21 22">
    <name type="scientific">Zizania palustris</name>
    <name type="common">Northern wild rice</name>
    <dbReference type="NCBI Taxonomy" id="103762"/>
    <lineage>
        <taxon>Eukaryota</taxon>
        <taxon>Viridiplantae</taxon>
        <taxon>Streptophyta</taxon>
        <taxon>Embryophyta</taxon>
        <taxon>Tracheophyta</taxon>
        <taxon>Spermatophyta</taxon>
        <taxon>Magnoliopsida</taxon>
        <taxon>Liliopsida</taxon>
        <taxon>Poales</taxon>
        <taxon>Poaceae</taxon>
        <taxon>BOP clade</taxon>
        <taxon>Oryzoideae</taxon>
        <taxon>Oryzeae</taxon>
        <taxon>Zizaniinae</taxon>
        <taxon>Zizania</taxon>
    </lineage>
</organism>
<keyword evidence="16" id="KW-0325">Glycoprotein</keyword>